<proteinExistence type="predicted"/>
<dbReference type="SUPFAM" id="SSF48452">
    <property type="entry name" value="TPR-like"/>
    <property type="match status" value="1"/>
</dbReference>
<dbReference type="Gene3D" id="1.25.40.10">
    <property type="entry name" value="Tetratricopeptide repeat domain"/>
    <property type="match status" value="1"/>
</dbReference>
<sequence length="904" mass="102341">MSNTTNAPQPFYLCSGFHRSGTSMIAQCLAKGGMHMGNELMGASFSNPLGHLEDMPAVRLHDKLFEINGTNWQYCDDSPLIKPNWLQNYLKRYIQARNQSGGIQGVKDPRALYFLKDWQVAGQQSIRYIFIYRHWASAGQSLLNRASRHLVNSVAPIAANRLNYRFWQEPELAFQMWLSSNKRMLDFYAAHQDKCVLIAQEGFAKGQFDAQPLADKLALPVQCLTPSEFKTELMTSKVDPAALALISAELREQLEHVWARLQSLADVSAPEMRSLSSNHTSTGRAETAIAKADKAARPAFQLEGLNWAELLGFLPRIPERLLEQDVFNSAFGRPFGSVEQYLSLAKVTHRAGFYALTKLAKLRAMHVQAGHWRIKEWSLFADECDAWFEQDDQSMAQLIPFSLRPMHERQQGTLPLIDALPDIDEQTLLTRMAKLAIPAARKAIEATLLYKALTTPAQYQQLSQLALRVRAYTLAEFAIIKALRLHYHVDYLVGLGDIYHQQKLLVKAFQVYEEANSLSPQQVAIQVRLAQVCSALGDIDRFNVYRERAIQLAPEHPLVKKWMSDEYSAVGEKKADNLYADMISMLSYEAQSYEDIVKISQMDESEGLTLDLHNLRVSFLLRDNQAWLEEASLGLSVAATAHLRSSIYRQWKKLWPTPLLNSYLGLEVEDVSFTQNDLAKSSETLPRIALYIDTSDPIRLQALLSLVDCRQALFDLYILTTSDNQTEIERLCADWPGKTHIWSASPEVSEPQEWLAFCLQHEANYPAIVKLHTHTNAPSGQICNRLLGQWYGLLGTDETVQKALRLFGQHAQAALLVPPYLPEDAAELRQNAWFTSYQQKCVSLGLPMPSDLVVVPTERMFWYAPTALARLELDKALALNEDFYKLLPSVLEHVGYKTQSIHLL</sequence>
<dbReference type="EMBL" id="JAFKCS010000009">
    <property type="protein sequence ID" value="MBN7820446.1"/>
    <property type="molecule type" value="Genomic_DNA"/>
</dbReference>
<reference evidence="2 3" key="1">
    <citation type="submission" date="2021-03" db="EMBL/GenBank/DDBJ databases">
        <title>novel species isolated from a fishpond in China.</title>
        <authorList>
            <person name="Lu H."/>
            <person name="Cai Z."/>
        </authorList>
    </citation>
    <scope>NUCLEOTIDE SEQUENCE [LARGE SCALE GENOMIC DNA]</scope>
    <source>
        <strain evidence="2 3">Y57</strain>
    </source>
</reference>
<name>A0ABS3CTK7_9ALTE</name>
<comment type="caution">
    <text evidence="2">The sequence shown here is derived from an EMBL/GenBank/DDBJ whole genome shotgun (WGS) entry which is preliminary data.</text>
</comment>
<feature type="repeat" description="TPR" evidence="1">
    <location>
        <begin position="489"/>
        <end position="522"/>
    </location>
</feature>
<dbReference type="Proteomes" id="UP000663992">
    <property type="component" value="Unassembled WGS sequence"/>
</dbReference>
<gene>
    <name evidence="2" type="ORF">J0A65_11255</name>
</gene>
<dbReference type="SUPFAM" id="SSF52540">
    <property type="entry name" value="P-loop containing nucleoside triphosphate hydrolases"/>
    <property type="match status" value="1"/>
</dbReference>
<keyword evidence="3" id="KW-1185">Reference proteome</keyword>
<evidence type="ECO:0000313" key="3">
    <source>
        <dbReference type="Proteomes" id="UP000663992"/>
    </source>
</evidence>
<dbReference type="InterPro" id="IPR027417">
    <property type="entry name" value="P-loop_NTPase"/>
</dbReference>
<evidence type="ECO:0000313" key="2">
    <source>
        <dbReference type="EMBL" id="MBN7820446.1"/>
    </source>
</evidence>
<dbReference type="Gene3D" id="3.40.50.300">
    <property type="entry name" value="P-loop containing nucleotide triphosphate hydrolases"/>
    <property type="match status" value="1"/>
</dbReference>
<evidence type="ECO:0000256" key="1">
    <source>
        <dbReference type="PROSITE-ProRule" id="PRU00339"/>
    </source>
</evidence>
<keyword evidence="1" id="KW-0802">TPR repeat</keyword>
<dbReference type="InterPro" id="IPR011990">
    <property type="entry name" value="TPR-like_helical_dom_sf"/>
</dbReference>
<dbReference type="RefSeq" id="WP_206594278.1">
    <property type="nucleotide sequence ID" value="NZ_JAFKCS010000009.1"/>
</dbReference>
<dbReference type="PROSITE" id="PS50005">
    <property type="entry name" value="TPR"/>
    <property type="match status" value="1"/>
</dbReference>
<dbReference type="InterPro" id="IPR019734">
    <property type="entry name" value="TPR_rpt"/>
</dbReference>
<protein>
    <submittedName>
        <fullName evidence="2">Uncharacterized protein</fullName>
    </submittedName>
</protein>
<organism evidence="2 3">
    <name type="scientific">Bowmanella yangjiangensis</name>
    <dbReference type="NCBI Taxonomy" id="2811230"/>
    <lineage>
        <taxon>Bacteria</taxon>
        <taxon>Pseudomonadati</taxon>
        <taxon>Pseudomonadota</taxon>
        <taxon>Gammaproteobacteria</taxon>
        <taxon>Alteromonadales</taxon>
        <taxon>Alteromonadaceae</taxon>
        <taxon>Bowmanella</taxon>
    </lineage>
</organism>
<accession>A0ABS3CTK7</accession>